<evidence type="ECO:0000313" key="2">
    <source>
        <dbReference type="Proteomes" id="UP000050795"/>
    </source>
</evidence>
<organism evidence="2 3">
    <name type="scientific">Trichobilharzia regenti</name>
    <name type="common">Nasal bird schistosome</name>
    <dbReference type="NCBI Taxonomy" id="157069"/>
    <lineage>
        <taxon>Eukaryota</taxon>
        <taxon>Metazoa</taxon>
        <taxon>Spiralia</taxon>
        <taxon>Lophotrochozoa</taxon>
        <taxon>Platyhelminthes</taxon>
        <taxon>Trematoda</taxon>
        <taxon>Digenea</taxon>
        <taxon>Strigeidida</taxon>
        <taxon>Schistosomatoidea</taxon>
        <taxon>Schistosomatidae</taxon>
        <taxon>Trichobilharzia</taxon>
    </lineage>
</organism>
<dbReference type="Proteomes" id="UP000050795">
    <property type="component" value="Unassembled WGS sequence"/>
</dbReference>
<dbReference type="AlphaFoldDB" id="A0AA85IW32"/>
<protein>
    <submittedName>
        <fullName evidence="3">Uncharacterized protein</fullName>
    </submittedName>
</protein>
<dbReference type="WBParaSite" id="TREG1_115970.1">
    <property type="protein sequence ID" value="TREG1_115970.1"/>
    <property type="gene ID" value="TREG1_115970"/>
</dbReference>
<evidence type="ECO:0000313" key="3">
    <source>
        <dbReference type="WBParaSite" id="TREG1_115970.1"/>
    </source>
</evidence>
<accession>A0AA85IW32</accession>
<reference evidence="3" key="2">
    <citation type="submission" date="2023-11" db="UniProtKB">
        <authorList>
            <consortium name="WormBaseParasite"/>
        </authorList>
    </citation>
    <scope>IDENTIFICATION</scope>
</reference>
<feature type="chain" id="PRO_5041662628" evidence="1">
    <location>
        <begin position="26"/>
        <end position="69"/>
    </location>
</feature>
<feature type="signal peptide" evidence="1">
    <location>
        <begin position="1"/>
        <end position="25"/>
    </location>
</feature>
<keyword evidence="2" id="KW-1185">Reference proteome</keyword>
<keyword evidence="1" id="KW-0732">Signal</keyword>
<sequence>MFSKIWWTLLASIFLYAMFLPQSEAWWLWWLFCLFAPNSTFCDYKKLAEKAFDLASQALGSAESSGGST</sequence>
<name>A0AA85IW32_TRIRE</name>
<reference evidence="2" key="1">
    <citation type="submission" date="2022-06" db="EMBL/GenBank/DDBJ databases">
        <authorList>
            <person name="Berger JAMES D."/>
            <person name="Berger JAMES D."/>
        </authorList>
    </citation>
    <scope>NUCLEOTIDE SEQUENCE [LARGE SCALE GENOMIC DNA]</scope>
</reference>
<proteinExistence type="predicted"/>
<evidence type="ECO:0000256" key="1">
    <source>
        <dbReference type="SAM" id="SignalP"/>
    </source>
</evidence>